<evidence type="ECO:0000256" key="1">
    <source>
        <dbReference type="SAM" id="Phobius"/>
    </source>
</evidence>
<proteinExistence type="predicted"/>
<evidence type="ECO:0000313" key="3">
    <source>
        <dbReference type="Proteomes" id="UP000006512"/>
    </source>
</evidence>
<keyword evidence="1" id="KW-0472">Membrane</keyword>
<dbReference type="STRING" id="715226.ABI_47020"/>
<feature type="transmembrane region" description="Helical" evidence="1">
    <location>
        <begin position="51"/>
        <end position="68"/>
    </location>
</feature>
<feature type="transmembrane region" description="Helical" evidence="1">
    <location>
        <begin position="105"/>
        <end position="128"/>
    </location>
</feature>
<accession>F4QU54</accession>
<dbReference type="Proteomes" id="UP000006512">
    <property type="component" value="Unassembled WGS sequence"/>
</dbReference>
<keyword evidence="1" id="KW-1133">Transmembrane helix</keyword>
<sequence>MKALWRTMAARAAVAFLVPAAANGLVAAVLLYTAGPEALEITGPFGLIEGYGHLILAPYWLLAEIWGLSRKQFLPLRGYLAFIAVFYAVYGPVLVFIPLPEWPGFAVAYACGSVAAIAAAWCVTWLWVQSERARALQRDTQMTDAF</sequence>
<dbReference type="AlphaFoldDB" id="F4QU54"/>
<feature type="transmembrane region" description="Helical" evidence="1">
    <location>
        <begin position="80"/>
        <end position="99"/>
    </location>
</feature>
<evidence type="ECO:0000313" key="2">
    <source>
        <dbReference type="EMBL" id="EGF89354.1"/>
    </source>
</evidence>
<dbReference type="OrthoDB" id="9839384at2"/>
<reference evidence="3" key="1">
    <citation type="submission" date="2011-03" db="EMBL/GenBank/DDBJ databases">
        <title>Draft genome sequence of Brevundimonas diminuta.</title>
        <authorList>
            <person name="Brown P.J.B."/>
            <person name="Buechlein A."/>
            <person name="Hemmerich C."/>
            <person name="Brun Y.V."/>
        </authorList>
    </citation>
    <scope>NUCLEOTIDE SEQUENCE [LARGE SCALE GENOMIC DNA]</scope>
    <source>
        <strain evidence="3">C19</strain>
    </source>
</reference>
<dbReference type="HOGENOM" id="CLU_1773578_0_0_5"/>
<name>F4QU54_9CAUL</name>
<dbReference type="EMBL" id="GL883081">
    <property type="protein sequence ID" value="EGF89354.1"/>
    <property type="molecule type" value="Genomic_DNA"/>
</dbReference>
<organism evidence="2 3">
    <name type="scientific">Asticcacaulis biprosthecium C19</name>
    <dbReference type="NCBI Taxonomy" id="715226"/>
    <lineage>
        <taxon>Bacteria</taxon>
        <taxon>Pseudomonadati</taxon>
        <taxon>Pseudomonadota</taxon>
        <taxon>Alphaproteobacteria</taxon>
        <taxon>Caulobacterales</taxon>
        <taxon>Caulobacteraceae</taxon>
        <taxon>Asticcacaulis</taxon>
    </lineage>
</organism>
<protein>
    <submittedName>
        <fullName evidence="2">Putative membrane protein</fullName>
    </submittedName>
</protein>
<keyword evidence="1" id="KW-0812">Transmembrane</keyword>
<dbReference type="RefSeq" id="WP_006275476.1">
    <property type="nucleotide sequence ID" value="NZ_GL883081.1"/>
</dbReference>
<gene>
    <name evidence="2" type="ORF">ABI_47020</name>
</gene>
<keyword evidence="3" id="KW-1185">Reference proteome</keyword>